<accession>A0A6V7S9E0</accession>
<evidence type="ECO:0000313" key="1">
    <source>
        <dbReference type="EMBL" id="CAD2093671.1"/>
    </source>
</evidence>
<sequence length="286" mass="33985">MAPKVVKKKKNKLKAYDLDESKNIFLYVYEHQLKNEKINWKKAEELKITKHSGSSMRGHYVNSIKNEISLYLEMYADEVAKVFNKVKKWKRDEKKKILLFQNNFSKQKSNISLDRLTKRKSTNYNKFNSLIIKKPNKNLNTKFSDETSGKRNLNCIKDDKNEDTNNWNHKNKKQKLKDQKVINEKIEKMYSLESVDNKIDQLNIINKSIKNNHDLKEIIKLEKNTPRISIETNSPYYGKRKNINITPRYNKVNMSFKRISSNKSANKRKGHSISSVFSYIYKKVFY</sequence>
<dbReference type="VEuPathDB" id="PlasmoDB:PVBDA_1003500"/>
<proteinExistence type="predicted"/>
<name>A0A6V7S9E0_PLAVN</name>
<protein>
    <submittedName>
        <fullName evidence="1">Uncharacterized protein</fullName>
    </submittedName>
</protein>
<dbReference type="Proteomes" id="UP000515550">
    <property type="component" value="Chromosome PVBDA_10"/>
</dbReference>
<organism evidence="1 2">
    <name type="scientific">Plasmodium vinckei brucechwatti</name>
    <dbReference type="NCBI Taxonomy" id="119398"/>
    <lineage>
        <taxon>Eukaryota</taxon>
        <taxon>Sar</taxon>
        <taxon>Alveolata</taxon>
        <taxon>Apicomplexa</taxon>
        <taxon>Aconoidasida</taxon>
        <taxon>Haemosporida</taxon>
        <taxon>Plasmodiidae</taxon>
        <taxon>Plasmodium</taxon>
        <taxon>Plasmodium (Vinckeia)</taxon>
    </lineage>
</organism>
<dbReference type="AlphaFoldDB" id="A0A6V7S9E0"/>
<evidence type="ECO:0000313" key="2">
    <source>
        <dbReference type="Proteomes" id="UP000515550"/>
    </source>
</evidence>
<reference evidence="1 2" key="1">
    <citation type="submission" date="2020-08" db="EMBL/GenBank/DDBJ databases">
        <authorList>
            <person name="Ramaprasad A."/>
        </authorList>
    </citation>
    <scope>NUCLEOTIDE SEQUENCE [LARGE SCALE GENOMIC DNA]</scope>
</reference>
<dbReference type="EMBL" id="LR865388">
    <property type="protein sequence ID" value="CAD2093671.1"/>
    <property type="molecule type" value="Genomic_DNA"/>
</dbReference>
<gene>
    <name evidence="1" type="ORF">PVBDA_1003500</name>
</gene>